<keyword evidence="3 6" id="KW-0812">Transmembrane</keyword>
<evidence type="ECO:0000256" key="3">
    <source>
        <dbReference type="ARBA" id="ARBA00022692"/>
    </source>
</evidence>
<dbReference type="AlphaFoldDB" id="A0A8I0MHJ8"/>
<proteinExistence type="predicted"/>
<evidence type="ECO:0000256" key="2">
    <source>
        <dbReference type="ARBA" id="ARBA00022475"/>
    </source>
</evidence>
<evidence type="ECO:0000256" key="6">
    <source>
        <dbReference type="SAM" id="Phobius"/>
    </source>
</evidence>
<protein>
    <submittedName>
        <fullName evidence="8">EamA family transporter</fullName>
    </submittedName>
</protein>
<evidence type="ECO:0000259" key="7">
    <source>
        <dbReference type="Pfam" id="PF00892"/>
    </source>
</evidence>
<keyword evidence="4 6" id="KW-1133">Transmembrane helix</keyword>
<feature type="domain" description="EamA" evidence="7">
    <location>
        <begin position="180"/>
        <end position="314"/>
    </location>
</feature>
<organism evidence="8 9">
    <name type="scientific">Citrobacter amalonaticus</name>
    <dbReference type="NCBI Taxonomy" id="35703"/>
    <lineage>
        <taxon>Bacteria</taxon>
        <taxon>Pseudomonadati</taxon>
        <taxon>Pseudomonadota</taxon>
        <taxon>Gammaproteobacteria</taxon>
        <taxon>Enterobacterales</taxon>
        <taxon>Enterobacteriaceae</taxon>
        <taxon>Citrobacter</taxon>
    </lineage>
</organism>
<feature type="transmembrane region" description="Helical" evidence="6">
    <location>
        <begin position="119"/>
        <end position="140"/>
    </location>
</feature>
<feature type="transmembrane region" description="Helical" evidence="6">
    <location>
        <begin position="176"/>
        <end position="200"/>
    </location>
</feature>
<evidence type="ECO:0000313" key="8">
    <source>
        <dbReference type="EMBL" id="MBE0127039.1"/>
    </source>
</evidence>
<dbReference type="InterPro" id="IPR000620">
    <property type="entry name" value="EamA_dom"/>
</dbReference>
<dbReference type="SUPFAM" id="SSF103481">
    <property type="entry name" value="Multidrug resistance efflux transporter EmrE"/>
    <property type="match status" value="2"/>
</dbReference>
<accession>A0A8I0MHJ8</accession>
<name>A0A8I0MHJ8_CITAM</name>
<dbReference type="Proteomes" id="UP000656723">
    <property type="component" value="Unassembled WGS sequence"/>
</dbReference>
<dbReference type="EMBL" id="VKME01000007">
    <property type="protein sequence ID" value="MBE0127039.1"/>
    <property type="molecule type" value="Genomic_DNA"/>
</dbReference>
<dbReference type="Pfam" id="PF00892">
    <property type="entry name" value="EamA"/>
    <property type="match status" value="1"/>
</dbReference>
<evidence type="ECO:0000256" key="5">
    <source>
        <dbReference type="ARBA" id="ARBA00023136"/>
    </source>
</evidence>
<gene>
    <name evidence="8" type="ORF">FOT72_03130</name>
</gene>
<feature type="transmembrane region" description="Helical" evidence="6">
    <location>
        <begin position="299"/>
        <end position="315"/>
    </location>
</feature>
<evidence type="ECO:0000256" key="1">
    <source>
        <dbReference type="ARBA" id="ARBA00004651"/>
    </source>
</evidence>
<reference evidence="8" key="1">
    <citation type="submission" date="2019-07" db="EMBL/GenBank/DDBJ databases">
        <title>KPC-2 carbapenem resistent Enterobacterales isolates from Germany.</title>
        <authorList>
            <person name="Yao Y."/>
            <person name="Falgenhauer L."/>
            <person name="Imirzalioglu C."/>
            <person name="Chakraborty T."/>
        </authorList>
    </citation>
    <scope>NUCLEOTIDE SEQUENCE</scope>
    <source>
        <strain evidence="8">CA13304</strain>
    </source>
</reference>
<evidence type="ECO:0000256" key="4">
    <source>
        <dbReference type="ARBA" id="ARBA00022989"/>
    </source>
</evidence>
<feature type="transmembrane region" description="Helical" evidence="6">
    <location>
        <begin position="65"/>
        <end position="84"/>
    </location>
</feature>
<dbReference type="InterPro" id="IPR037185">
    <property type="entry name" value="EmrE-like"/>
</dbReference>
<feature type="transmembrane region" description="Helical" evidence="6">
    <location>
        <begin position="212"/>
        <end position="231"/>
    </location>
</feature>
<feature type="transmembrane region" description="Helical" evidence="6">
    <location>
        <begin position="273"/>
        <end position="293"/>
    </location>
</feature>
<dbReference type="GO" id="GO:0005886">
    <property type="term" value="C:plasma membrane"/>
    <property type="evidence" value="ECO:0007669"/>
    <property type="project" value="UniProtKB-SubCell"/>
</dbReference>
<feature type="transmembrane region" description="Helical" evidence="6">
    <location>
        <begin position="35"/>
        <end position="53"/>
    </location>
</feature>
<evidence type="ECO:0000313" key="9">
    <source>
        <dbReference type="Proteomes" id="UP000656723"/>
    </source>
</evidence>
<sequence length="325" mass="35975">MRIMKTNSRTFYATTTQFDRIRPLTSDLMSNKAKYSVMVALGAMTTGMLPTMIKLGLSAGVSLSHLMLASVSISFVIFAIILASFRQYSINKTKRIRLFLVGLTMGLTAWTFTKTVECLPASVAVVLQFQFVWIGVLLDAVYRRQWPGRRRWLMIALILSATVLAAGVLSDFEHFYLTWSGVAFGLLCAICYSFFLFFNAHVVSDAHWSQRTFYIMVGCVASTLVLIIPNLELTMSGDTLGSAIWYGGLMAVLGYAIPIVFFAIGIPRIGSGISSILCACELPMAVIVAMLILGEKIAWLQWVGVVIIFVSLFIREPDAEQSPQR</sequence>
<feature type="transmembrane region" description="Helical" evidence="6">
    <location>
        <begin position="152"/>
        <end position="170"/>
    </location>
</feature>
<comment type="caution">
    <text evidence="8">The sequence shown here is derived from an EMBL/GenBank/DDBJ whole genome shotgun (WGS) entry which is preliminary data.</text>
</comment>
<keyword evidence="2" id="KW-1003">Cell membrane</keyword>
<comment type="subcellular location">
    <subcellularLocation>
        <location evidence="1">Cell membrane</location>
        <topology evidence="1">Multi-pass membrane protein</topology>
    </subcellularLocation>
</comment>
<feature type="transmembrane region" description="Helical" evidence="6">
    <location>
        <begin position="243"/>
        <end position="266"/>
    </location>
</feature>
<keyword evidence="5 6" id="KW-0472">Membrane</keyword>
<feature type="transmembrane region" description="Helical" evidence="6">
    <location>
        <begin position="96"/>
        <end position="113"/>
    </location>
</feature>